<sequence>MKSLIALLACVAFAAALDDGQWRPWADNSYAGNFRFHTPYIHPYIHRFKRDLITPTGVVLHDDGQWKPALDGSYLGSGKLTWAKGYVAAPHAIIAAHRFKRDLITPTGVVLHDDGQWKPALDGSYLGSGNLNWAKGYIAAPHAIIAHRLKRDLLAYYPHAYSYPLDAPHVALAKNAQLVQQATEGTRNILGGGIPLALPADTPEVAAGKVAHAIAHSHQKAVTAGLYGHYIY</sequence>
<organism evidence="2 3">
    <name type="scientific">Rhynocoris fuscipes</name>
    <dbReference type="NCBI Taxonomy" id="488301"/>
    <lineage>
        <taxon>Eukaryota</taxon>
        <taxon>Metazoa</taxon>
        <taxon>Ecdysozoa</taxon>
        <taxon>Arthropoda</taxon>
        <taxon>Hexapoda</taxon>
        <taxon>Insecta</taxon>
        <taxon>Pterygota</taxon>
        <taxon>Neoptera</taxon>
        <taxon>Paraneoptera</taxon>
        <taxon>Hemiptera</taxon>
        <taxon>Heteroptera</taxon>
        <taxon>Panheteroptera</taxon>
        <taxon>Cimicomorpha</taxon>
        <taxon>Reduviidae</taxon>
        <taxon>Harpactorinae</taxon>
        <taxon>Harpactorini</taxon>
        <taxon>Rhynocoris</taxon>
    </lineage>
</organism>
<evidence type="ECO:0000256" key="1">
    <source>
        <dbReference type="SAM" id="SignalP"/>
    </source>
</evidence>
<feature type="chain" id="PRO_5043867028" evidence="1">
    <location>
        <begin position="17"/>
        <end position="232"/>
    </location>
</feature>
<dbReference type="AlphaFoldDB" id="A0AAW1CSU7"/>
<protein>
    <submittedName>
        <fullName evidence="2">Uncharacterized protein</fullName>
    </submittedName>
</protein>
<accession>A0AAW1CSU7</accession>
<gene>
    <name evidence="2" type="ORF">O3M35_012206</name>
</gene>
<feature type="signal peptide" evidence="1">
    <location>
        <begin position="1"/>
        <end position="16"/>
    </location>
</feature>
<dbReference type="EMBL" id="JAPXFL010000009">
    <property type="protein sequence ID" value="KAK9501491.1"/>
    <property type="molecule type" value="Genomic_DNA"/>
</dbReference>
<name>A0AAW1CSU7_9HEMI</name>
<reference evidence="2 3" key="1">
    <citation type="submission" date="2022-12" db="EMBL/GenBank/DDBJ databases">
        <title>Chromosome-level genome assembly of true bugs.</title>
        <authorList>
            <person name="Ma L."/>
            <person name="Li H."/>
        </authorList>
    </citation>
    <scope>NUCLEOTIDE SEQUENCE [LARGE SCALE GENOMIC DNA]</scope>
    <source>
        <strain evidence="2">Lab_2022b</strain>
    </source>
</reference>
<keyword evidence="3" id="KW-1185">Reference proteome</keyword>
<evidence type="ECO:0000313" key="3">
    <source>
        <dbReference type="Proteomes" id="UP001461498"/>
    </source>
</evidence>
<dbReference type="Proteomes" id="UP001461498">
    <property type="component" value="Unassembled WGS sequence"/>
</dbReference>
<keyword evidence="1" id="KW-0732">Signal</keyword>
<comment type="caution">
    <text evidence="2">The sequence shown here is derived from an EMBL/GenBank/DDBJ whole genome shotgun (WGS) entry which is preliminary data.</text>
</comment>
<proteinExistence type="predicted"/>
<evidence type="ECO:0000313" key="2">
    <source>
        <dbReference type="EMBL" id="KAK9501491.1"/>
    </source>
</evidence>